<protein>
    <submittedName>
        <fullName evidence="3">Uncharacterized protein</fullName>
    </submittedName>
</protein>
<accession>A0A1M6HBM4</accession>
<proteinExistence type="predicted"/>
<dbReference type="Proteomes" id="UP000183982">
    <property type="component" value="Unassembled WGS sequence"/>
</dbReference>
<feature type="coiled-coil region" evidence="1">
    <location>
        <begin position="75"/>
        <end position="102"/>
    </location>
</feature>
<name>A0A1M6HBM4_9RHOB</name>
<evidence type="ECO:0000256" key="1">
    <source>
        <dbReference type="SAM" id="Coils"/>
    </source>
</evidence>
<dbReference type="STRING" id="1470563.SAMN05444000_1066"/>
<keyword evidence="1" id="KW-0175">Coiled coil</keyword>
<evidence type="ECO:0000313" key="3">
    <source>
        <dbReference type="EMBL" id="SHJ19591.1"/>
    </source>
</evidence>
<dbReference type="AlphaFoldDB" id="A0A1M6HBM4"/>
<keyword evidence="4" id="KW-1185">Reference proteome</keyword>
<dbReference type="EMBL" id="FQZQ01000006">
    <property type="protein sequence ID" value="SHJ19591.1"/>
    <property type="molecule type" value="Genomic_DNA"/>
</dbReference>
<sequence>MFDIFRSKGTAAEQASPELRKLKSEFAEAENLHKAASEQIRKIRSRANPSNIPPGSPMDRRRKPVGLSARDSQALEAAVKQRTEVREKIEELKGQIASANTAAMQKICADTRPEYSTHLKKLWSSRLAQIQEEIVAVENLERIRMGLEAQQVRLTGLPPYSKEQRELAERSKDLCTEVVELLEDGALTRRDIPKALLTAWRIK</sequence>
<reference evidence="4" key="1">
    <citation type="submission" date="2016-11" db="EMBL/GenBank/DDBJ databases">
        <authorList>
            <person name="Varghese N."/>
            <person name="Submissions S."/>
        </authorList>
    </citation>
    <scope>NUCLEOTIDE SEQUENCE [LARGE SCALE GENOMIC DNA]</scope>
    <source>
        <strain evidence="4">DSM 100564</strain>
    </source>
</reference>
<feature type="region of interest" description="Disordered" evidence="2">
    <location>
        <begin position="37"/>
        <end position="69"/>
    </location>
</feature>
<evidence type="ECO:0000313" key="4">
    <source>
        <dbReference type="Proteomes" id="UP000183982"/>
    </source>
</evidence>
<organism evidence="3 4">
    <name type="scientific">Shimia gijangensis</name>
    <dbReference type="NCBI Taxonomy" id="1470563"/>
    <lineage>
        <taxon>Bacteria</taxon>
        <taxon>Pseudomonadati</taxon>
        <taxon>Pseudomonadota</taxon>
        <taxon>Alphaproteobacteria</taxon>
        <taxon>Rhodobacterales</taxon>
        <taxon>Roseobacteraceae</taxon>
    </lineage>
</organism>
<dbReference type="RefSeq" id="WP_073250934.1">
    <property type="nucleotide sequence ID" value="NZ_FQZQ01000006.1"/>
</dbReference>
<gene>
    <name evidence="3" type="ORF">SAMN05444000_1066</name>
</gene>
<evidence type="ECO:0000256" key="2">
    <source>
        <dbReference type="SAM" id="MobiDB-lite"/>
    </source>
</evidence>